<dbReference type="InterPro" id="IPR001917">
    <property type="entry name" value="Aminotrans_II_pyridoxalP_BS"/>
</dbReference>
<dbReference type="Proteomes" id="UP000665181">
    <property type="component" value="Unassembled WGS sequence"/>
</dbReference>
<dbReference type="Proteomes" id="UP000032247">
    <property type="component" value="Unassembled WGS sequence"/>
</dbReference>
<evidence type="ECO:0000256" key="3">
    <source>
        <dbReference type="ARBA" id="ARBA00011738"/>
    </source>
</evidence>
<evidence type="ECO:0000256" key="6">
    <source>
        <dbReference type="ARBA" id="ARBA00022898"/>
    </source>
</evidence>
<evidence type="ECO:0000313" key="12">
    <source>
        <dbReference type="EMBL" id="MBO3794424.1"/>
    </source>
</evidence>
<dbReference type="Gene3D" id="3.40.640.10">
    <property type="entry name" value="Type I PLP-dependent aspartate aminotransferase-like (Major domain)"/>
    <property type="match status" value="1"/>
</dbReference>
<protein>
    <recommendedName>
        <fullName evidence="9">Histidinol-phosphate aminotransferase</fullName>
        <ecNumber evidence="9">2.6.1.9</ecNumber>
    </recommendedName>
    <alternativeName>
        <fullName evidence="9">Imidazole acetol-phosphate transaminase</fullName>
    </alternativeName>
</protein>
<evidence type="ECO:0000256" key="8">
    <source>
        <dbReference type="ARBA" id="ARBA00047481"/>
    </source>
</evidence>
<keyword evidence="9" id="KW-0028">Amino-acid biosynthesis</keyword>
<dbReference type="InterPro" id="IPR015422">
    <property type="entry name" value="PyrdxlP-dep_Trfase_small"/>
</dbReference>
<evidence type="ECO:0000259" key="10">
    <source>
        <dbReference type="Pfam" id="PF00155"/>
    </source>
</evidence>
<dbReference type="AlphaFoldDB" id="A0A0D1L6I8"/>
<proteinExistence type="inferred from homology"/>
<name>A0A0D1L6I8_BACIU</name>
<comment type="cofactor">
    <cofactor evidence="1 9">
        <name>pyridoxal 5'-phosphate</name>
        <dbReference type="ChEBI" id="CHEBI:597326"/>
    </cofactor>
</comment>
<keyword evidence="4 9" id="KW-0032">Aminotransferase</keyword>
<keyword evidence="6 9" id="KW-0663">Pyridoxal phosphate</keyword>
<dbReference type="InterPro" id="IPR015424">
    <property type="entry name" value="PyrdxlP-dep_Trfase"/>
</dbReference>
<evidence type="ECO:0000256" key="9">
    <source>
        <dbReference type="HAMAP-Rule" id="MF_01023"/>
    </source>
</evidence>
<organism evidence="11 13">
    <name type="scientific">Bacillus subtilis</name>
    <dbReference type="NCBI Taxonomy" id="1423"/>
    <lineage>
        <taxon>Bacteria</taxon>
        <taxon>Bacillati</taxon>
        <taxon>Bacillota</taxon>
        <taxon>Bacilli</taxon>
        <taxon>Bacillales</taxon>
        <taxon>Bacillaceae</taxon>
        <taxon>Bacillus</taxon>
    </lineage>
</organism>
<evidence type="ECO:0000256" key="7">
    <source>
        <dbReference type="ARBA" id="ARBA00023102"/>
    </source>
</evidence>
<dbReference type="RefSeq" id="WP_014480119.1">
    <property type="nucleotide sequence ID" value="NZ_BAABSX010000014.1"/>
</dbReference>
<evidence type="ECO:0000313" key="11">
    <source>
        <dbReference type="EMBL" id="KIU11391.1"/>
    </source>
</evidence>
<evidence type="ECO:0000256" key="1">
    <source>
        <dbReference type="ARBA" id="ARBA00001933"/>
    </source>
</evidence>
<keyword evidence="7 9" id="KW-0368">Histidine biosynthesis</keyword>
<evidence type="ECO:0000256" key="4">
    <source>
        <dbReference type="ARBA" id="ARBA00022576"/>
    </source>
</evidence>
<dbReference type="STRING" id="483913.AN935_11015"/>
<dbReference type="SUPFAM" id="SSF53383">
    <property type="entry name" value="PLP-dependent transferases"/>
    <property type="match status" value="1"/>
</dbReference>
<dbReference type="Gene3D" id="3.90.1150.10">
    <property type="entry name" value="Aspartate Aminotransferase, domain 1"/>
    <property type="match status" value="1"/>
</dbReference>
<dbReference type="UniPathway" id="UPA00031">
    <property type="reaction ID" value="UER00012"/>
</dbReference>
<dbReference type="GO" id="GO:0030170">
    <property type="term" value="F:pyridoxal phosphate binding"/>
    <property type="evidence" value="ECO:0007669"/>
    <property type="project" value="InterPro"/>
</dbReference>
<dbReference type="PROSITE" id="PS00599">
    <property type="entry name" value="AA_TRANSFER_CLASS_2"/>
    <property type="match status" value="1"/>
</dbReference>
<dbReference type="CDD" id="cd00609">
    <property type="entry name" value="AAT_like"/>
    <property type="match status" value="1"/>
</dbReference>
<dbReference type="InterPro" id="IPR050106">
    <property type="entry name" value="HistidinolP_aminotransfase"/>
</dbReference>
<dbReference type="EC" id="2.6.1.9" evidence="9"/>
<dbReference type="SMR" id="A0A0D1L6I8"/>
<dbReference type="PANTHER" id="PTHR43643:SF3">
    <property type="entry name" value="HISTIDINOL-PHOSPHATE AMINOTRANSFERASE"/>
    <property type="match status" value="1"/>
</dbReference>
<sequence>MRIKEHLKQLKPYQPGKPIEAVKSEYGLDKVVKLASNENPYGCSEAAKEALHHEIQQLALYPDGYSAALRTRLSKHLNVSETSLIFGNGSDEIIQIICRAFLNNKTNTITAAPTFPQYKHNAVIEGAEVREIALRPDGSHDLDAMLEAIDEQTQVVWICSPNNPTGTYTSEGELLAFLERVPSRVLVVLDEAYYEYVTAEDYPETVPLLSKYSNLMILRTFSKAYGLAALRVGYGIADENLIRQIEPAREPFNTSRLGQAAAIAALDDQAFIASCVEQNNAGLQQYYDFAKTHGLKCYPSQTNFVLIDFKRPADELFQALLEKGYIVRSGNALGFPTSLRITIGTKEQNEEILAILAEIL</sequence>
<dbReference type="NCBIfam" id="TIGR01141">
    <property type="entry name" value="hisC"/>
    <property type="match status" value="1"/>
</dbReference>
<evidence type="ECO:0000256" key="2">
    <source>
        <dbReference type="ARBA" id="ARBA00005011"/>
    </source>
</evidence>
<comment type="caution">
    <text evidence="11">The sequence shown here is derived from an EMBL/GenBank/DDBJ whole genome shotgun (WGS) entry which is preliminary data.</text>
</comment>
<dbReference type="InterPro" id="IPR005861">
    <property type="entry name" value="HisP_aminotrans"/>
</dbReference>
<comment type="subunit">
    <text evidence="3 9">Homodimer.</text>
</comment>
<comment type="pathway">
    <text evidence="2 9">Amino-acid biosynthesis; L-histidine biosynthesis; L-histidine from 5-phospho-alpha-D-ribose 1-diphosphate: step 7/9.</text>
</comment>
<evidence type="ECO:0000313" key="13">
    <source>
        <dbReference type="Proteomes" id="UP000032247"/>
    </source>
</evidence>
<evidence type="ECO:0000256" key="5">
    <source>
        <dbReference type="ARBA" id="ARBA00022679"/>
    </source>
</evidence>
<dbReference type="GO" id="GO:0004400">
    <property type="term" value="F:histidinol-phosphate transaminase activity"/>
    <property type="evidence" value="ECO:0007669"/>
    <property type="project" value="UniProtKB-UniRule"/>
</dbReference>
<dbReference type="InterPro" id="IPR004839">
    <property type="entry name" value="Aminotransferase_I/II_large"/>
</dbReference>
<dbReference type="EMBL" id="JAGFPW010000006">
    <property type="protein sequence ID" value="MBO3794424.1"/>
    <property type="molecule type" value="Genomic_DNA"/>
</dbReference>
<keyword evidence="5 9" id="KW-0808">Transferase</keyword>
<reference evidence="11 13" key="1">
    <citation type="submission" date="2014-12" db="EMBL/GenBank/DDBJ databases">
        <title>Comparative genome analysis of Bacillus coagulans HM-08, Clostridium butyricum HM-68, Bacillus subtilis HM-66 and Bacillus licheniformis BL-09.</title>
        <authorList>
            <person name="Zhang H."/>
        </authorList>
    </citation>
    <scope>NUCLEOTIDE SEQUENCE [LARGE SCALE GENOMIC DNA]</scope>
    <source>
        <strain evidence="11 13">HM-66</strain>
    </source>
</reference>
<comment type="catalytic activity">
    <reaction evidence="8 9">
        <text>L-histidinol phosphate + 2-oxoglutarate = 3-(imidazol-4-yl)-2-oxopropyl phosphate + L-glutamate</text>
        <dbReference type="Rhea" id="RHEA:23744"/>
        <dbReference type="ChEBI" id="CHEBI:16810"/>
        <dbReference type="ChEBI" id="CHEBI:29985"/>
        <dbReference type="ChEBI" id="CHEBI:57766"/>
        <dbReference type="ChEBI" id="CHEBI:57980"/>
        <dbReference type="EC" id="2.6.1.9"/>
    </reaction>
</comment>
<gene>
    <name evidence="9" type="primary">hisC</name>
    <name evidence="12" type="ORF">J5227_08880</name>
    <name evidence="11" type="ORF">SC09_Contig24orf00359</name>
</gene>
<comment type="similarity">
    <text evidence="9">Belongs to the class-II pyridoxal-phosphate-dependent aminotransferase family. Histidinol-phosphate aminotransferase subfamily.</text>
</comment>
<dbReference type="HAMAP" id="MF_01023">
    <property type="entry name" value="HisC_aminotrans_2"/>
    <property type="match status" value="1"/>
</dbReference>
<feature type="modified residue" description="N6-(pyridoxal phosphate)lysine" evidence="9">
    <location>
        <position position="223"/>
    </location>
</feature>
<dbReference type="PATRIC" id="fig|1423.167.peg.2511"/>
<dbReference type="PANTHER" id="PTHR43643">
    <property type="entry name" value="HISTIDINOL-PHOSPHATE AMINOTRANSFERASE 2"/>
    <property type="match status" value="1"/>
</dbReference>
<accession>A0A0D1L6I8</accession>
<dbReference type="EMBL" id="JXBC01000003">
    <property type="protein sequence ID" value="KIU11391.1"/>
    <property type="molecule type" value="Genomic_DNA"/>
</dbReference>
<feature type="domain" description="Aminotransferase class I/classII large" evidence="10">
    <location>
        <begin position="30"/>
        <end position="354"/>
    </location>
</feature>
<dbReference type="InterPro" id="IPR015421">
    <property type="entry name" value="PyrdxlP-dep_Trfase_major"/>
</dbReference>
<dbReference type="Pfam" id="PF00155">
    <property type="entry name" value="Aminotran_1_2"/>
    <property type="match status" value="1"/>
</dbReference>
<reference evidence="12" key="2">
    <citation type="submission" date="2021-03" db="EMBL/GenBank/DDBJ databases">
        <title>Isolation of Bacillus subtilis from fermented food sample.</title>
        <authorList>
            <person name="Lakshmanan V."/>
            <person name="Athira K."/>
            <person name="Rajagopal K."/>
        </authorList>
    </citation>
    <scope>NUCLEOTIDE SEQUENCE</scope>
    <source>
        <strain evidence="12">S1</strain>
    </source>
</reference>
<dbReference type="GO" id="GO:0000105">
    <property type="term" value="P:L-histidine biosynthetic process"/>
    <property type="evidence" value="ECO:0007669"/>
    <property type="project" value="UniProtKB-UniRule"/>
</dbReference>